<proteinExistence type="predicted"/>
<dbReference type="Pfam" id="PF21056">
    <property type="entry name" value="ZSWIM1-3_RNaseH-like"/>
    <property type="match status" value="1"/>
</dbReference>
<dbReference type="HOGENOM" id="CLU_725923_0_0_1"/>
<evidence type="ECO:0000313" key="2">
    <source>
        <dbReference type="EMBL" id="ESA12426.1"/>
    </source>
</evidence>
<sequence length="381" mass="44075">MIKVFWIASSNVVQVERHKNSPNHTHSLSEIDRLKRPKAIRSLVEIEAVKNYSAPTITSAVKEYATLELGLSEPARELKRKEVANIKYKVRGPAETYLIGNPNLKLDISDSISYLTEQGYHIEKYCISQRSIRGIVFAHPEQLKKLERHGWLTLIDSTHKTNRYDWRLFILYVRITYGCWNVGAHFFVSNEDADTVAEALTIIRNNELKKTTSSSHGLIGAAHKVVNVESASFDFRIKKISAYGVDVDILEEIQKFPFPFQQLIIREACAVMNRLEKEKSTPGLTSLDCFCLFCHRYLLPYKHIFHEHMYGNKLLTTNVWQMFCKIFEESGFKVYESRESFIEYRVEEMGDVKKTQSFISMLEVSVNLIILQFDNNSSRKT</sequence>
<organism evidence="2">
    <name type="scientific">Rhizophagus irregularis (strain DAOM 181602 / DAOM 197198 / MUCL 43194)</name>
    <name type="common">Arbuscular mycorrhizal fungus</name>
    <name type="synonym">Glomus intraradices</name>
    <dbReference type="NCBI Taxonomy" id="747089"/>
    <lineage>
        <taxon>Eukaryota</taxon>
        <taxon>Fungi</taxon>
        <taxon>Fungi incertae sedis</taxon>
        <taxon>Mucoromycota</taxon>
        <taxon>Glomeromycotina</taxon>
        <taxon>Glomeromycetes</taxon>
        <taxon>Glomerales</taxon>
        <taxon>Glomeraceae</taxon>
        <taxon>Rhizophagus</taxon>
    </lineage>
</organism>
<reference evidence="2" key="1">
    <citation type="submission" date="2013-07" db="EMBL/GenBank/DDBJ databases">
        <title>The genome of an arbuscular mycorrhizal fungus provides insights into the evolution of the oldest plant symbiosis.</title>
        <authorList>
            <consortium name="DOE Joint Genome Institute"/>
            <person name="Tisserant E."/>
            <person name="Malbreil M."/>
            <person name="Kuo A."/>
            <person name="Kohler A."/>
            <person name="Symeonidi A."/>
            <person name="Balestrini R."/>
            <person name="Charron P."/>
            <person name="Duensing N."/>
            <person name="Frei-dit-Frey N."/>
            <person name="Gianinazzi-Pearson V."/>
            <person name="Gilbert B."/>
            <person name="Handa Y."/>
            <person name="Hijri M."/>
            <person name="Kaul R."/>
            <person name="Kawaguchi M."/>
            <person name="Krajinski F."/>
            <person name="Lammers P."/>
            <person name="Lapierre D."/>
            <person name="Masclaux F.G."/>
            <person name="Murat C."/>
            <person name="Morin E."/>
            <person name="Ndikumana S."/>
            <person name="Pagni M."/>
            <person name="Petitpierre D."/>
            <person name="Requena N."/>
            <person name="Rosikiewicz P."/>
            <person name="Riley R."/>
            <person name="Saito K."/>
            <person name="San Clemente H."/>
            <person name="Shapiro H."/>
            <person name="van Tuinen D."/>
            <person name="Becard G."/>
            <person name="Bonfante P."/>
            <person name="Paszkowski U."/>
            <person name="Shachar-Hill Y."/>
            <person name="Young J.P."/>
            <person name="Sanders I.R."/>
            <person name="Henrissat B."/>
            <person name="Rensing S.A."/>
            <person name="Grigoriev I.V."/>
            <person name="Corradi N."/>
            <person name="Roux C."/>
            <person name="Martin F."/>
        </authorList>
    </citation>
    <scope>NUCLEOTIDE SEQUENCE</scope>
    <source>
        <strain evidence="2">DAOM 197198</strain>
    </source>
</reference>
<dbReference type="AlphaFoldDB" id="U9U9Y6"/>
<name>U9U9Y6_RHIID</name>
<protein>
    <recommendedName>
        <fullName evidence="1">ZSWIM1/3 RNaseH-like domain-containing protein</fullName>
    </recommendedName>
</protein>
<gene>
    <name evidence="2" type="ORF">GLOINDRAFT_27163</name>
</gene>
<dbReference type="VEuPathDB" id="FungiDB:RhiirFUN_006852"/>
<accession>U9U9Y6</accession>
<feature type="domain" description="ZSWIM1/3 RNaseH-like" evidence="1">
    <location>
        <begin position="125"/>
        <end position="203"/>
    </location>
</feature>
<dbReference type="eggNOG" id="ENOG502T5Q4">
    <property type="taxonomic scope" value="Eukaryota"/>
</dbReference>
<dbReference type="InterPro" id="IPR048324">
    <property type="entry name" value="ZSWIM1-3_RNaseH-like"/>
</dbReference>
<dbReference type="EMBL" id="KI284941">
    <property type="protein sequence ID" value="ESA12426.1"/>
    <property type="molecule type" value="Genomic_DNA"/>
</dbReference>
<evidence type="ECO:0000259" key="1">
    <source>
        <dbReference type="Pfam" id="PF21056"/>
    </source>
</evidence>